<feature type="chain" id="PRO_5029826157" description="LRRNT domain-containing protein" evidence="3">
    <location>
        <begin position="17"/>
        <end position="85"/>
    </location>
</feature>
<sequence>MRLLFLFFLLFLPVDSSPSCPHLCVCYDNADLVDCRSRGFDLVPRGLPHGTWLLELGGNNLTEIRSRAFRGLWRSCPCPTWRSWI</sequence>
<dbReference type="OrthoDB" id="694479at2759"/>
<dbReference type="InterPro" id="IPR032675">
    <property type="entry name" value="LRR_dom_sf"/>
</dbReference>
<keyword evidence="6" id="KW-1185">Reference proteome</keyword>
<gene>
    <name evidence="5" type="ORF">F7725_004124</name>
</gene>
<evidence type="ECO:0000256" key="2">
    <source>
        <dbReference type="ARBA" id="ARBA00022729"/>
    </source>
</evidence>
<comment type="caution">
    <text evidence="5">The sequence shown here is derived from an EMBL/GenBank/DDBJ whole genome shotgun (WGS) entry which is preliminary data.</text>
</comment>
<evidence type="ECO:0000256" key="3">
    <source>
        <dbReference type="SAM" id="SignalP"/>
    </source>
</evidence>
<evidence type="ECO:0000259" key="4">
    <source>
        <dbReference type="SMART" id="SM00013"/>
    </source>
</evidence>
<protein>
    <recommendedName>
        <fullName evidence="4">LRRNT domain-containing protein</fullName>
    </recommendedName>
</protein>
<accession>A0A7J5YC57</accession>
<evidence type="ECO:0000313" key="5">
    <source>
        <dbReference type="EMBL" id="KAF3847046.1"/>
    </source>
</evidence>
<feature type="domain" description="LRRNT" evidence="4">
    <location>
        <begin position="19"/>
        <end position="53"/>
    </location>
</feature>
<keyword evidence="1" id="KW-0433">Leucine-rich repeat</keyword>
<dbReference type="AlphaFoldDB" id="A0A7J5YC57"/>
<reference evidence="5 6" key="1">
    <citation type="submission" date="2020-03" db="EMBL/GenBank/DDBJ databases">
        <title>Dissostichus mawsoni Genome sequencing and assembly.</title>
        <authorList>
            <person name="Park H."/>
        </authorList>
    </citation>
    <scope>NUCLEOTIDE SEQUENCE [LARGE SCALE GENOMIC DNA]</scope>
    <source>
        <strain evidence="5">DM0001</strain>
        <tissue evidence="5">Muscle</tissue>
    </source>
</reference>
<dbReference type="SMART" id="SM00013">
    <property type="entry name" value="LRRNT"/>
    <property type="match status" value="1"/>
</dbReference>
<dbReference type="Proteomes" id="UP000518266">
    <property type="component" value="Unassembled WGS sequence"/>
</dbReference>
<dbReference type="InterPro" id="IPR000372">
    <property type="entry name" value="LRRNT"/>
</dbReference>
<evidence type="ECO:0000256" key="1">
    <source>
        <dbReference type="ARBA" id="ARBA00022614"/>
    </source>
</evidence>
<evidence type="ECO:0000313" key="6">
    <source>
        <dbReference type="Proteomes" id="UP000518266"/>
    </source>
</evidence>
<proteinExistence type="predicted"/>
<dbReference type="Gene3D" id="3.80.10.10">
    <property type="entry name" value="Ribonuclease Inhibitor"/>
    <property type="match status" value="1"/>
</dbReference>
<organism evidence="5 6">
    <name type="scientific">Dissostichus mawsoni</name>
    <name type="common">Antarctic cod</name>
    <dbReference type="NCBI Taxonomy" id="36200"/>
    <lineage>
        <taxon>Eukaryota</taxon>
        <taxon>Metazoa</taxon>
        <taxon>Chordata</taxon>
        <taxon>Craniata</taxon>
        <taxon>Vertebrata</taxon>
        <taxon>Euteleostomi</taxon>
        <taxon>Actinopterygii</taxon>
        <taxon>Neopterygii</taxon>
        <taxon>Teleostei</taxon>
        <taxon>Neoteleostei</taxon>
        <taxon>Acanthomorphata</taxon>
        <taxon>Eupercaria</taxon>
        <taxon>Perciformes</taxon>
        <taxon>Notothenioidei</taxon>
        <taxon>Nototheniidae</taxon>
        <taxon>Dissostichus</taxon>
    </lineage>
</organism>
<dbReference type="SUPFAM" id="SSF52058">
    <property type="entry name" value="L domain-like"/>
    <property type="match status" value="1"/>
</dbReference>
<keyword evidence="2 3" id="KW-0732">Signal</keyword>
<name>A0A7J5YC57_DISMA</name>
<feature type="signal peptide" evidence="3">
    <location>
        <begin position="1"/>
        <end position="16"/>
    </location>
</feature>
<dbReference type="EMBL" id="JAAKFY010000014">
    <property type="protein sequence ID" value="KAF3847046.1"/>
    <property type="molecule type" value="Genomic_DNA"/>
</dbReference>